<proteinExistence type="predicted"/>
<gene>
    <name evidence="3" type="ORF">Bequi_06315</name>
</gene>
<protein>
    <submittedName>
        <fullName evidence="3">Helicase-associated domain-containing protein</fullName>
    </submittedName>
</protein>
<reference evidence="3" key="1">
    <citation type="submission" date="2022-02" db="EMBL/GenBank/DDBJ databases">
        <authorList>
            <person name="Lee M."/>
            <person name="Kim S.-J."/>
            <person name="Jung M.-Y."/>
        </authorList>
    </citation>
    <scope>NUCLEOTIDE SEQUENCE</scope>
    <source>
        <strain evidence="3">JHP9</strain>
    </source>
</reference>
<comment type="caution">
    <text evidence="3">The sequence shown here is derived from an EMBL/GenBank/DDBJ whole genome shotgun (WGS) entry which is preliminary data.</text>
</comment>
<evidence type="ECO:0000313" key="4">
    <source>
        <dbReference type="Proteomes" id="UP001203761"/>
    </source>
</evidence>
<evidence type="ECO:0000259" key="2">
    <source>
        <dbReference type="Pfam" id="PF13625"/>
    </source>
</evidence>
<dbReference type="EMBL" id="JAKNCJ010000002">
    <property type="protein sequence ID" value="MCL6423005.1"/>
    <property type="molecule type" value="Genomic_DNA"/>
</dbReference>
<organism evidence="3 4">
    <name type="scientific">Brachybacterium equifaecis</name>
    <dbReference type="NCBI Taxonomy" id="2910770"/>
    <lineage>
        <taxon>Bacteria</taxon>
        <taxon>Bacillati</taxon>
        <taxon>Actinomycetota</taxon>
        <taxon>Actinomycetes</taxon>
        <taxon>Micrococcales</taxon>
        <taxon>Dermabacteraceae</taxon>
        <taxon>Brachybacterium</taxon>
    </lineage>
</organism>
<keyword evidence="3" id="KW-0378">Hydrolase</keyword>
<dbReference type="GO" id="GO:0004386">
    <property type="term" value="F:helicase activity"/>
    <property type="evidence" value="ECO:0007669"/>
    <property type="project" value="UniProtKB-KW"/>
</dbReference>
<keyword evidence="3" id="KW-0547">Nucleotide-binding</keyword>
<accession>A0ABT0QZL5</accession>
<dbReference type="Pfam" id="PF13625">
    <property type="entry name" value="Helicase_C_3"/>
    <property type="match status" value="1"/>
</dbReference>
<keyword evidence="4" id="KW-1185">Reference proteome</keyword>
<evidence type="ECO:0000256" key="1">
    <source>
        <dbReference type="SAM" id="MobiDB-lite"/>
    </source>
</evidence>
<evidence type="ECO:0000313" key="3">
    <source>
        <dbReference type="EMBL" id="MCL6423005.1"/>
    </source>
</evidence>
<name>A0ABT0QZL5_9MICO</name>
<feature type="region of interest" description="Disordered" evidence="1">
    <location>
        <begin position="149"/>
        <end position="198"/>
    </location>
</feature>
<dbReference type="Proteomes" id="UP001203761">
    <property type="component" value="Unassembled WGS sequence"/>
</dbReference>
<sequence length="288" mass="29736">MLLGADLTIVIPGRPSSRLLALLDWTEIVSRGSGLTLRLTSASVRRALSEGLDADALLDLLRSASRTPLPQALEYLVADEQRRSGQVRVGAAAAWVTGEADALARLLAHPEAGAAGLQQIAPTVVIANRDPRALLRLALRTGLTPHAVDGSGFRAQASAPGPGDRTGGLLTGSLPTDRLLPPLDRDAPARAVGPRDIAPAPGDLAARVVAALRSADEGGAALSPSERLHLAADAGAAVRVGIVDGRGGMEVRELVILGVAEGRVRARDPRTGEELSVLAHRIALDPVP</sequence>
<dbReference type="InterPro" id="IPR032830">
    <property type="entry name" value="XPB/Ssl2_N"/>
</dbReference>
<feature type="domain" description="Helicase XPB/Ssl2 N-terminal" evidence="2">
    <location>
        <begin position="2"/>
        <end position="121"/>
    </location>
</feature>
<keyword evidence="3" id="KW-0067">ATP-binding</keyword>
<keyword evidence="3" id="KW-0347">Helicase</keyword>